<proteinExistence type="predicted"/>
<reference evidence="1 2" key="1">
    <citation type="submission" date="2019-04" db="EMBL/GenBank/DDBJ databases">
        <title>Streptomyces lasaliensis sp. nov., an Actinomycete isolated from soil which produces the polyether antibiotic lasalocid.</title>
        <authorList>
            <person name="Erwin G."/>
            <person name="Haber C."/>
        </authorList>
    </citation>
    <scope>NUCLEOTIDE SEQUENCE [LARGE SCALE GENOMIC DNA]</scope>
    <source>
        <strain evidence="1 2">X-537</strain>
    </source>
</reference>
<sequence>MARDHGFGCVHQMQGQMHVHVTEIDLPVPLLGHFFRHLLADRRRGAASSALFPCAPPCVCFGFFPSL</sequence>
<organism evidence="1 2">
    <name type="scientific">Streptomyces lasalocidi</name>
    <name type="common">Streptomyces lasaliensis</name>
    <dbReference type="NCBI Taxonomy" id="324833"/>
    <lineage>
        <taxon>Bacteria</taxon>
        <taxon>Bacillati</taxon>
        <taxon>Actinomycetota</taxon>
        <taxon>Actinomycetes</taxon>
        <taxon>Kitasatosporales</taxon>
        <taxon>Streptomycetaceae</taxon>
        <taxon>Streptomyces</taxon>
    </lineage>
</organism>
<name>A0A4U5WJ31_STRLS</name>
<comment type="caution">
    <text evidence="1">The sequence shown here is derived from an EMBL/GenBank/DDBJ whole genome shotgun (WGS) entry which is preliminary data.</text>
</comment>
<evidence type="ECO:0000313" key="2">
    <source>
        <dbReference type="Proteomes" id="UP000305929"/>
    </source>
</evidence>
<dbReference type="OrthoDB" id="4246901at2"/>
<dbReference type="AlphaFoldDB" id="A0A4U5WJ31"/>
<accession>A0A4U5WJ31</accession>
<evidence type="ECO:0000313" key="1">
    <source>
        <dbReference type="EMBL" id="TKT02017.1"/>
    </source>
</evidence>
<keyword evidence="2" id="KW-1185">Reference proteome</keyword>
<dbReference type="Proteomes" id="UP000305929">
    <property type="component" value="Unassembled WGS sequence"/>
</dbReference>
<dbReference type="EMBL" id="SZNQ01000001">
    <property type="protein sequence ID" value="TKT02017.1"/>
    <property type="molecule type" value="Genomic_DNA"/>
</dbReference>
<protein>
    <submittedName>
        <fullName evidence="1">Uncharacterized protein</fullName>
    </submittedName>
</protein>
<gene>
    <name evidence="1" type="ORF">E4U91_19265</name>
</gene>